<proteinExistence type="predicted"/>
<dbReference type="EMBL" id="JACYWE010000005">
    <property type="protein sequence ID" value="MBD8506840.1"/>
    <property type="molecule type" value="Genomic_DNA"/>
</dbReference>
<name>A0A927PL84_9ACTN</name>
<organism evidence="8 9">
    <name type="scientific">Lolliginicoccus lacisalsi</name>
    <dbReference type="NCBI Taxonomy" id="2742202"/>
    <lineage>
        <taxon>Bacteria</taxon>
        <taxon>Bacillati</taxon>
        <taxon>Actinomycetota</taxon>
        <taxon>Actinomycetes</taxon>
        <taxon>Mycobacteriales</taxon>
        <taxon>Hoyosellaceae</taxon>
        <taxon>Lolliginicoccus</taxon>
    </lineage>
</organism>
<dbReference type="InterPro" id="IPR005117">
    <property type="entry name" value="NiRdtase/SiRdtase_haem-b_fer"/>
</dbReference>
<keyword evidence="1" id="KW-0004">4Fe-4S</keyword>
<evidence type="ECO:0000256" key="3">
    <source>
        <dbReference type="ARBA" id="ARBA00022723"/>
    </source>
</evidence>
<dbReference type="Pfam" id="PF03460">
    <property type="entry name" value="NIR_SIR_ferr"/>
    <property type="match status" value="1"/>
</dbReference>
<dbReference type="GO" id="GO:0043818">
    <property type="term" value="F:precorrin-3B synthase activity"/>
    <property type="evidence" value="ECO:0007669"/>
    <property type="project" value="UniProtKB-EC"/>
</dbReference>
<dbReference type="EC" id="1.14.13.83" evidence="8"/>
<dbReference type="InterPro" id="IPR012798">
    <property type="entry name" value="Cbl_synth_CobG-like"/>
</dbReference>
<accession>A0A927PL84</accession>
<keyword evidence="2" id="KW-0349">Heme</keyword>
<keyword evidence="9" id="KW-1185">Reference proteome</keyword>
<dbReference type="InterPro" id="IPR036136">
    <property type="entry name" value="Nit/Sulf_reduc_fer-like_dom_sf"/>
</dbReference>
<dbReference type="InterPro" id="IPR051329">
    <property type="entry name" value="NIR_SIR_4Fe-4S"/>
</dbReference>
<evidence type="ECO:0000256" key="1">
    <source>
        <dbReference type="ARBA" id="ARBA00022485"/>
    </source>
</evidence>
<feature type="domain" description="Nitrite/Sulfite reductase ferredoxin-like" evidence="7">
    <location>
        <begin position="18"/>
        <end position="76"/>
    </location>
</feature>
<evidence type="ECO:0000313" key="9">
    <source>
        <dbReference type="Proteomes" id="UP000642993"/>
    </source>
</evidence>
<keyword evidence="6" id="KW-0411">Iron-sulfur</keyword>
<dbReference type="GO" id="GO:0046872">
    <property type="term" value="F:metal ion binding"/>
    <property type="evidence" value="ECO:0007669"/>
    <property type="project" value="UniProtKB-KW"/>
</dbReference>
<dbReference type="PANTHER" id="PTHR32439:SF9">
    <property type="entry name" value="BLR3264 PROTEIN"/>
    <property type="match status" value="1"/>
</dbReference>
<dbReference type="GO" id="GO:0051539">
    <property type="term" value="F:4 iron, 4 sulfur cluster binding"/>
    <property type="evidence" value="ECO:0007669"/>
    <property type="project" value="UniProtKB-KW"/>
</dbReference>
<dbReference type="RefSeq" id="WP_192039293.1">
    <property type="nucleotide sequence ID" value="NZ_JACYWE010000005.1"/>
</dbReference>
<evidence type="ECO:0000313" key="8">
    <source>
        <dbReference type="EMBL" id="MBD8506840.1"/>
    </source>
</evidence>
<dbReference type="Gene3D" id="3.30.413.10">
    <property type="entry name" value="Sulfite Reductase Hemoprotein, domain 1"/>
    <property type="match status" value="1"/>
</dbReference>
<comment type="caution">
    <text evidence="8">The sequence shown here is derived from an EMBL/GenBank/DDBJ whole genome shotgun (WGS) entry which is preliminary data.</text>
</comment>
<evidence type="ECO:0000256" key="4">
    <source>
        <dbReference type="ARBA" id="ARBA00023002"/>
    </source>
</evidence>
<dbReference type="AlphaFoldDB" id="A0A927PL84"/>
<dbReference type="SUPFAM" id="SSF55124">
    <property type="entry name" value="Nitrite/Sulfite reductase N-terminal domain-like"/>
    <property type="match status" value="2"/>
</dbReference>
<keyword evidence="3" id="KW-0479">Metal-binding</keyword>
<evidence type="ECO:0000256" key="5">
    <source>
        <dbReference type="ARBA" id="ARBA00023004"/>
    </source>
</evidence>
<evidence type="ECO:0000256" key="6">
    <source>
        <dbReference type="ARBA" id="ARBA00023014"/>
    </source>
</evidence>
<sequence>MSTPPPDRCPGALRLHPAADGGLARIRLPGGAITAEQIGTLARLATGMGNGILELTGRGNIQVRGLGDDTAGVVATLLRDAGLLPSDDHDRARNIISSPLSGLVGGFTDSRPLVVAWDDLLRSDAGLAELPGRFLVAFDDGRGDVAALDADITVMAYDETTSALLLRGEDTGARIAHEDAVAAVHALARAFLRLANGAWRIRDLPAHARAHLLSEAGLELESSPQPVHPSERPQPPIGWFAQEDGGVALGAAVPLGRLHARLAEFLEAIERPLLITPWRGIVITGLDEWRAEQVVRVLAPLGLVFDAESPWARLSACTGQPGCASSRTDVHADVQRAVADGDLAASGGEPALPEHWAGCDRACGAPRGATIRIAQPGGGYRTR</sequence>
<keyword evidence="5" id="KW-0408">Iron</keyword>
<keyword evidence="4 8" id="KW-0560">Oxidoreductase</keyword>
<dbReference type="SUPFAM" id="SSF56014">
    <property type="entry name" value="Nitrite and sulphite reductase 4Fe-4S domain-like"/>
    <property type="match status" value="1"/>
</dbReference>
<dbReference type="NCBIfam" id="TIGR02435">
    <property type="entry name" value="CobG"/>
    <property type="match status" value="1"/>
</dbReference>
<reference evidence="8" key="1">
    <citation type="submission" date="2020-09" db="EMBL/GenBank/DDBJ databases">
        <title>Hoyosella lacisalsi sp. nov., a halotolerant actinobacterium isolated from soil of Lake Gudzhirganskoe.</title>
        <authorList>
            <person name="Yang Q."/>
            <person name="Guo P.Y."/>
            <person name="Liu S.W."/>
            <person name="Li F.N."/>
            <person name="Sun C.H."/>
        </authorList>
    </citation>
    <scope>NUCLEOTIDE SEQUENCE</scope>
    <source>
        <strain evidence="8">G463</strain>
    </source>
</reference>
<protein>
    <submittedName>
        <fullName evidence="8">Precorrin-3B synthase</fullName>
        <ecNumber evidence="8">1.14.13.83</ecNumber>
    </submittedName>
</protein>
<evidence type="ECO:0000256" key="2">
    <source>
        <dbReference type="ARBA" id="ARBA00022617"/>
    </source>
</evidence>
<gene>
    <name evidence="8" type="primary">cobG</name>
    <name evidence="8" type="ORF">HT102_10105</name>
</gene>
<evidence type="ECO:0000259" key="7">
    <source>
        <dbReference type="Pfam" id="PF03460"/>
    </source>
</evidence>
<dbReference type="Proteomes" id="UP000642993">
    <property type="component" value="Unassembled WGS sequence"/>
</dbReference>
<dbReference type="InterPro" id="IPR045854">
    <property type="entry name" value="NO2/SO3_Rdtase_4Fe4S_sf"/>
</dbReference>
<dbReference type="Gene3D" id="3.90.480.10">
    <property type="entry name" value="Sulfite Reductase Hemoprotein,Domain 2"/>
    <property type="match status" value="1"/>
</dbReference>
<dbReference type="PANTHER" id="PTHR32439">
    <property type="entry name" value="FERREDOXIN--NITRITE REDUCTASE, CHLOROPLASTIC"/>
    <property type="match status" value="1"/>
</dbReference>